<evidence type="ECO:0000256" key="18">
    <source>
        <dbReference type="SAM" id="Coils"/>
    </source>
</evidence>
<dbReference type="Gene3D" id="3.30.420.10">
    <property type="entry name" value="Ribonuclease H-like superfamily/Ribonuclease H"/>
    <property type="match status" value="3"/>
</dbReference>
<evidence type="ECO:0000259" key="21">
    <source>
        <dbReference type="PROSITE" id="PS50011"/>
    </source>
</evidence>
<dbReference type="Pfam" id="PF07727">
    <property type="entry name" value="RVT_2"/>
    <property type="match status" value="1"/>
</dbReference>
<dbReference type="InterPro" id="IPR043502">
    <property type="entry name" value="DNA/RNA_pol_sf"/>
</dbReference>
<dbReference type="Gene3D" id="3.80.10.10">
    <property type="entry name" value="Ribonuclease Inhibitor"/>
    <property type="match status" value="3"/>
</dbReference>
<dbReference type="Gene3D" id="1.10.510.10">
    <property type="entry name" value="Transferase(Phosphotransferase) domain 1"/>
    <property type="match status" value="1"/>
</dbReference>
<feature type="region of interest" description="Disordered" evidence="19">
    <location>
        <begin position="1840"/>
        <end position="1859"/>
    </location>
</feature>
<feature type="domain" description="Integrase catalytic" evidence="22">
    <location>
        <begin position="623"/>
        <end position="718"/>
    </location>
</feature>
<dbReference type="PROSITE" id="PS50011">
    <property type="entry name" value="PROTEIN_KINASE_DOM"/>
    <property type="match status" value="1"/>
</dbReference>
<keyword evidence="10" id="KW-0645">Protease</keyword>
<feature type="region of interest" description="Disordered" evidence="19">
    <location>
        <begin position="235"/>
        <end position="317"/>
    </location>
</feature>
<evidence type="ECO:0000256" key="7">
    <source>
        <dbReference type="ARBA" id="ARBA00022729"/>
    </source>
</evidence>
<reference evidence="23" key="1">
    <citation type="submission" date="2018-02" db="EMBL/GenBank/DDBJ databases">
        <authorList>
            <person name="Cohen D.B."/>
            <person name="Kent A.D."/>
        </authorList>
    </citation>
    <scope>NUCLEOTIDE SEQUENCE</scope>
</reference>
<dbReference type="Pfam" id="PF00069">
    <property type="entry name" value="Pkinase"/>
    <property type="match status" value="1"/>
</dbReference>
<keyword evidence="18" id="KW-0175">Coiled coil</keyword>
<evidence type="ECO:0000256" key="9">
    <source>
        <dbReference type="ARBA" id="ARBA00022741"/>
    </source>
</evidence>
<dbReference type="SUPFAM" id="SSF52058">
    <property type="entry name" value="L domain-like"/>
    <property type="match status" value="1"/>
</dbReference>
<dbReference type="Pfam" id="PF00665">
    <property type="entry name" value="rve"/>
    <property type="match status" value="1"/>
</dbReference>
<dbReference type="InterPro" id="IPR011009">
    <property type="entry name" value="Kinase-like_dom_sf"/>
</dbReference>
<comment type="catalytic activity">
    <reaction evidence="16">
        <text>L-threonyl-[protein] + ATP = O-phospho-L-threonyl-[protein] + ADP + H(+)</text>
        <dbReference type="Rhea" id="RHEA:46608"/>
        <dbReference type="Rhea" id="RHEA-COMP:11060"/>
        <dbReference type="Rhea" id="RHEA-COMP:11605"/>
        <dbReference type="ChEBI" id="CHEBI:15378"/>
        <dbReference type="ChEBI" id="CHEBI:30013"/>
        <dbReference type="ChEBI" id="CHEBI:30616"/>
        <dbReference type="ChEBI" id="CHEBI:61977"/>
        <dbReference type="ChEBI" id="CHEBI:456216"/>
        <dbReference type="EC" id="2.7.11.1"/>
    </reaction>
</comment>
<keyword evidence="5" id="KW-0808">Transferase</keyword>
<evidence type="ECO:0000256" key="15">
    <source>
        <dbReference type="ARBA" id="ARBA00023180"/>
    </source>
</evidence>
<proteinExistence type="predicted"/>
<keyword evidence="4" id="KW-0433">Leucine-rich repeat</keyword>
<keyword evidence="6 20" id="KW-0812">Transmembrane</keyword>
<protein>
    <recommendedName>
        <fullName evidence="2">non-specific serine/threonine protein kinase</fullName>
        <ecNumber evidence="2">2.7.11.1</ecNumber>
    </recommendedName>
</protein>
<dbReference type="Gene3D" id="3.30.200.20">
    <property type="entry name" value="Phosphorylase Kinase, domain 1"/>
    <property type="match status" value="1"/>
</dbReference>
<dbReference type="SUPFAM" id="SSF56672">
    <property type="entry name" value="DNA/RNA polymerases"/>
    <property type="match status" value="1"/>
</dbReference>
<dbReference type="Gene3D" id="4.10.60.10">
    <property type="entry name" value="Zinc finger, CCHC-type"/>
    <property type="match status" value="1"/>
</dbReference>
<dbReference type="InterPro" id="IPR036875">
    <property type="entry name" value="Znf_CCHC_sf"/>
</dbReference>
<dbReference type="InterPro" id="IPR001611">
    <property type="entry name" value="Leu-rich_rpt"/>
</dbReference>
<dbReference type="EMBL" id="OIVN01000418">
    <property type="protein sequence ID" value="SPC79864.1"/>
    <property type="molecule type" value="Genomic_DNA"/>
</dbReference>
<dbReference type="InterPro" id="IPR001878">
    <property type="entry name" value="Znf_CCHC"/>
</dbReference>
<feature type="region of interest" description="Disordered" evidence="19">
    <location>
        <begin position="390"/>
        <end position="413"/>
    </location>
</feature>
<dbReference type="InterPro" id="IPR012337">
    <property type="entry name" value="RNaseH-like_sf"/>
</dbReference>
<feature type="compositionally biased region" description="Basic and acidic residues" evidence="19">
    <location>
        <begin position="286"/>
        <end position="303"/>
    </location>
</feature>
<dbReference type="InterPro" id="IPR056924">
    <property type="entry name" value="SH3_Tf2-1"/>
</dbReference>
<dbReference type="SUPFAM" id="SSF57756">
    <property type="entry name" value="Retrovirus zinc finger-like domains"/>
    <property type="match status" value="1"/>
</dbReference>
<evidence type="ECO:0000256" key="12">
    <source>
        <dbReference type="ARBA" id="ARBA00022840"/>
    </source>
</evidence>
<evidence type="ECO:0000256" key="4">
    <source>
        <dbReference type="ARBA" id="ARBA00022614"/>
    </source>
</evidence>
<feature type="region of interest" description="Disordered" evidence="19">
    <location>
        <begin position="2360"/>
        <end position="2398"/>
    </location>
</feature>
<dbReference type="GO" id="GO:0005524">
    <property type="term" value="F:ATP binding"/>
    <property type="evidence" value="ECO:0007669"/>
    <property type="project" value="UniProtKB-KW"/>
</dbReference>
<keyword evidence="9" id="KW-0547">Nucleotide-binding</keyword>
<feature type="coiled-coil region" evidence="18">
    <location>
        <begin position="447"/>
        <end position="479"/>
    </location>
</feature>
<evidence type="ECO:0000256" key="19">
    <source>
        <dbReference type="SAM" id="MobiDB-lite"/>
    </source>
</evidence>
<evidence type="ECO:0000256" key="16">
    <source>
        <dbReference type="ARBA" id="ARBA00047899"/>
    </source>
</evidence>
<feature type="transmembrane region" description="Helical" evidence="20">
    <location>
        <begin position="1474"/>
        <end position="1494"/>
    </location>
</feature>
<dbReference type="PROSITE" id="PS00108">
    <property type="entry name" value="PROTEIN_KINASE_ST"/>
    <property type="match status" value="1"/>
</dbReference>
<dbReference type="EC" id="2.7.11.1" evidence="2"/>
<dbReference type="CDD" id="cd09272">
    <property type="entry name" value="RNase_HI_RT_Ty1"/>
    <property type="match status" value="1"/>
</dbReference>
<dbReference type="GO" id="GO:0016020">
    <property type="term" value="C:membrane"/>
    <property type="evidence" value="ECO:0007669"/>
    <property type="project" value="UniProtKB-SubCell"/>
</dbReference>
<dbReference type="Pfam" id="PF24626">
    <property type="entry name" value="SH3_Tf2-1"/>
    <property type="match status" value="1"/>
</dbReference>
<dbReference type="Pfam" id="PF14223">
    <property type="entry name" value="Retrotran_gag_2"/>
    <property type="match status" value="1"/>
</dbReference>
<dbReference type="InterPro" id="IPR013103">
    <property type="entry name" value="RVT_2"/>
</dbReference>
<keyword evidence="10" id="KW-0064">Aspartyl protease</keyword>
<evidence type="ECO:0000256" key="10">
    <source>
        <dbReference type="ARBA" id="ARBA00022750"/>
    </source>
</evidence>
<dbReference type="InterPro" id="IPR008271">
    <property type="entry name" value="Ser/Thr_kinase_AS"/>
</dbReference>
<dbReference type="Pfam" id="PF00560">
    <property type="entry name" value="LRR_1"/>
    <property type="match status" value="1"/>
</dbReference>
<dbReference type="SMART" id="SM00220">
    <property type="entry name" value="S_TKc"/>
    <property type="match status" value="1"/>
</dbReference>
<dbReference type="InterPro" id="IPR025724">
    <property type="entry name" value="GAG-pre-integrase_dom"/>
</dbReference>
<dbReference type="Pfam" id="PF22936">
    <property type="entry name" value="Pol_BBD"/>
    <property type="match status" value="1"/>
</dbReference>
<dbReference type="FunFam" id="3.80.10.10:FF:000129">
    <property type="entry name" value="Leucine-rich repeat receptor-like kinase"/>
    <property type="match status" value="1"/>
</dbReference>
<dbReference type="SMART" id="SM00343">
    <property type="entry name" value="ZnF_C2HC"/>
    <property type="match status" value="2"/>
</dbReference>
<dbReference type="FunFam" id="1.10.510.10:FF:001023">
    <property type="entry name" value="Os07g0541700 protein"/>
    <property type="match status" value="1"/>
</dbReference>
<organism evidence="23">
    <name type="scientific">Fagus sylvatica</name>
    <name type="common">Beechnut</name>
    <dbReference type="NCBI Taxonomy" id="28930"/>
    <lineage>
        <taxon>Eukaryota</taxon>
        <taxon>Viridiplantae</taxon>
        <taxon>Streptophyta</taxon>
        <taxon>Embryophyta</taxon>
        <taxon>Tracheophyta</taxon>
        <taxon>Spermatophyta</taxon>
        <taxon>Magnoliopsida</taxon>
        <taxon>eudicotyledons</taxon>
        <taxon>Gunneridae</taxon>
        <taxon>Pentapetalae</taxon>
        <taxon>rosids</taxon>
        <taxon>fabids</taxon>
        <taxon>Fagales</taxon>
        <taxon>Fagaceae</taxon>
        <taxon>Fagus</taxon>
    </lineage>
</organism>
<feature type="domain" description="Protein kinase" evidence="21">
    <location>
        <begin position="2713"/>
        <end position="3027"/>
    </location>
</feature>
<feature type="region of interest" description="Disordered" evidence="19">
    <location>
        <begin position="3002"/>
        <end position="3045"/>
    </location>
</feature>
<keyword evidence="15" id="KW-0325">Glycoprotein</keyword>
<dbReference type="GO" id="GO:0008270">
    <property type="term" value="F:zinc ion binding"/>
    <property type="evidence" value="ECO:0007669"/>
    <property type="project" value="InterPro"/>
</dbReference>
<dbReference type="GO" id="GO:0003676">
    <property type="term" value="F:nucleic acid binding"/>
    <property type="evidence" value="ECO:0007669"/>
    <property type="project" value="InterPro"/>
</dbReference>
<evidence type="ECO:0000256" key="20">
    <source>
        <dbReference type="SAM" id="Phobius"/>
    </source>
</evidence>
<dbReference type="Pfam" id="PF25597">
    <property type="entry name" value="SH3_retrovirus"/>
    <property type="match status" value="1"/>
</dbReference>
<feature type="compositionally biased region" description="Polar residues" evidence="19">
    <location>
        <begin position="1844"/>
        <end position="1859"/>
    </location>
</feature>
<feature type="compositionally biased region" description="Pro residues" evidence="19">
    <location>
        <begin position="2364"/>
        <end position="2387"/>
    </location>
</feature>
<evidence type="ECO:0000256" key="17">
    <source>
        <dbReference type="ARBA" id="ARBA00048679"/>
    </source>
</evidence>
<evidence type="ECO:0000256" key="11">
    <source>
        <dbReference type="ARBA" id="ARBA00022777"/>
    </source>
</evidence>
<keyword evidence="13 20" id="KW-1133">Transmembrane helix</keyword>
<evidence type="ECO:0000256" key="1">
    <source>
        <dbReference type="ARBA" id="ARBA00004167"/>
    </source>
</evidence>
<evidence type="ECO:0000256" key="8">
    <source>
        <dbReference type="ARBA" id="ARBA00022737"/>
    </source>
</evidence>
<dbReference type="Pfam" id="PF13976">
    <property type="entry name" value="gag_pre-integrs"/>
    <property type="match status" value="1"/>
</dbReference>
<keyword evidence="14 20" id="KW-0472">Membrane</keyword>
<dbReference type="SUPFAM" id="SSF53098">
    <property type="entry name" value="Ribonuclease H-like"/>
    <property type="match status" value="2"/>
</dbReference>
<evidence type="ECO:0000256" key="6">
    <source>
        <dbReference type="ARBA" id="ARBA00022692"/>
    </source>
</evidence>
<dbReference type="InterPro" id="IPR054722">
    <property type="entry name" value="PolX-like_BBD"/>
</dbReference>
<dbReference type="PANTHER" id="PTHR45974:SF266">
    <property type="entry name" value="LEUCINE-RICH REPEAT RECEPTOR PROTEIN KINASE HPCA1"/>
    <property type="match status" value="1"/>
</dbReference>
<dbReference type="GO" id="GO:0004190">
    <property type="term" value="F:aspartic-type endopeptidase activity"/>
    <property type="evidence" value="ECO:0007669"/>
    <property type="project" value="UniProtKB-KW"/>
</dbReference>
<keyword evidence="12" id="KW-0067">ATP-binding</keyword>
<keyword evidence="3" id="KW-0723">Serine/threonine-protein kinase</keyword>
<dbReference type="FunFam" id="3.80.10.10:FF:000542">
    <property type="entry name" value="Leucine-rich repeat protein kinase family protein"/>
    <property type="match status" value="1"/>
</dbReference>
<dbReference type="PANTHER" id="PTHR45974">
    <property type="entry name" value="RECEPTOR-LIKE PROTEIN 55"/>
    <property type="match status" value="1"/>
</dbReference>
<dbReference type="InterPro" id="IPR000719">
    <property type="entry name" value="Prot_kinase_dom"/>
</dbReference>
<dbReference type="SUPFAM" id="SSF56112">
    <property type="entry name" value="Protein kinase-like (PK-like)"/>
    <property type="match status" value="2"/>
</dbReference>
<feature type="compositionally biased region" description="Low complexity" evidence="19">
    <location>
        <begin position="3006"/>
        <end position="3015"/>
    </location>
</feature>
<keyword evidence="8" id="KW-0677">Repeat</keyword>
<dbReference type="InterPro" id="IPR057670">
    <property type="entry name" value="SH3_retrovirus"/>
</dbReference>
<evidence type="ECO:0000313" key="23">
    <source>
        <dbReference type="EMBL" id="SPC79864.1"/>
    </source>
</evidence>
<evidence type="ECO:0000256" key="14">
    <source>
        <dbReference type="ARBA" id="ARBA00023136"/>
    </source>
</evidence>
<gene>
    <name evidence="23" type="ORF">FSB_LOCUS7746</name>
</gene>
<feature type="transmembrane region" description="Helical" evidence="20">
    <location>
        <begin position="1360"/>
        <end position="1387"/>
    </location>
</feature>
<comment type="subcellular location">
    <subcellularLocation>
        <location evidence="1">Membrane</location>
        <topology evidence="1">Single-pass membrane protein</topology>
    </subcellularLocation>
</comment>
<keyword evidence="11" id="KW-0418">Kinase</keyword>
<dbReference type="InterPro" id="IPR036397">
    <property type="entry name" value="RNaseH_sf"/>
</dbReference>
<name>A0A2N9EZ80_FAGSY</name>
<comment type="catalytic activity">
    <reaction evidence="17">
        <text>L-seryl-[protein] + ATP = O-phospho-L-seryl-[protein] + ADP + H(+)</text>
        <dbReference type="Rhea" id="RHEA:17989"/>
        <dbReference type="Rhea" id="RHEA-COMP:9863"/>
        <dbReference type="Rhea" id="RHEA-COMP:11604"/>
        <dbReference type="ChEBI" id="CHEBI:15378"/>
        <dbReference type="ChEBI" id="CHEBI:29999"/>
        <dbReference type="ChEBI" id="CHEBI:30616"/>
        <dbReference type="ChEBI" id="CHEBI:83421"/>
        <dbReference type="ChEBI" id="CHEBI:456216"/>
        <dbReference type="EC" id="2.7.11.1"/>
    </reaction>
</comment>
<dbReference type="InterPro" id="IPR032675">
    <property type="entry name" value="LRR_dom_sf"/>
</dbReference>
<evidence type="ECO:0000259" key="22">
    <source>
        <dbReference type="PROSITE" id="PS50994"/>
    </source>
</evidence>
<evidence type="ECO:0000256" key="5">
    <source>
        <dbReference type="ARBA" id="ARBA00022679"/>
    </source>
</evidence>
<dbReference type="PROSITE" id="PS50994">
    <property type="entry name" value="INTEGRASE"/>
    <property type="match status" value="2"/>
</dbReference>
<keyword evidence="10" id="KW-0378">Hydrolase</keyword>
<accession>A0A2N9EZ80</accession>
<dbReference type="GO" id="GO:0004674">
    <property type="term" value="F:protein serine/threonine kinase activity"/>
    <property type="evidence" value="ECO:0007669"/>
    <property type="project" value="UniProtKB-KW"/>
</dbReference>
<evidence type="ECO:0000256" key="13">
    <source>
        <dbReference type="ARBA" id="ARBA00022989"/>
    </source>
</evidence>
<dbReference type="GO" id="GO:0015074">
    <property type="term" value="P:DNA integration"/>
    <property type="evidence" value="ECO:0007669"/>
    <property type="project" value="InterPro"/>
</dbReference>
<evidence type="ECO:0000256" key="3">
    <source>
        <dbReference type="ARBA" id="ARBA00022527"/>
    </source>
</evidence>
<keyword evidence="7" id="KW-0732">Signal</keyword>
<evidence type="ECO:0000256" key="2">
    <source>
        <dbReference type="ARBA" id="ARBA00012513"/>
    </source>
</evidence>
<feature type="domain" description="Integrase catalytic" evidence="22">
    <location>
        <begin position="2081"/>
        <end position="2258"/>
    </location>
</feature>
<dbReference type="InterPro" id="IPR001584">
    <property type="entry name" value="Integrase_cat-core"/>
</dbReference>
<sequence length="3045" mass="340644">MVAAERWLWVREMVAAEVVVGERDGGGNGSGVGENLSVLREREKGNPFIWYQSCIRAMVEIRASQIAVLEKNMQRFQQQVDDHTGSIEGLHLKVDGLEAGVAEIRAMMQEVMKRLPVVEQPAVQPRQEEQSPNRVQANLGEQIPIAPREAHGVPLGAEVRNAMPMRPLNQDFRVRANQPRVGMQTGEFFENGQNGPILGEFGDPIEERRNVRNNARFMPPFQGHFESPYEEPWLGRRQGRQQGQQAQFEPHAAPPRHGMHFGDPREEQWGLNDQDEAWFDPGGGRQARERPRQYQGAHHRDPYWQEQDGPPWNQGRARDPRPMKLDFPRFKGGDPTAWVYRALQYFHYYQVPEPEKVGCKNARAKELRGGLCLGQDTRGVLDNCEREVQDQPMSQAEAHGSSHKPNKGQLGLRTKRGGRRVCATIVMRDGVQTTSARIGNYILWKRLEDEEAELIEIEEEEVEAELEEAKAEIHFITHNFMDETLAKTLKLPIGWGKQLWSEGSKWPTHLGMINWDFKNLVMGFMHEGKQVWLQGLKEKPNLIQGSKDFKGKATMKGLLFQIMPCELASIQEEIGAPIRELVEEFPQVFEEPEGLPPKRNHEHQILLKHETSKPVGLLQPLGIPPRPWHTISMDFVEGLPTSSKQNVILVIVDRFTKYVHFISLSHPCMVSRVAFLFLQHVFKLHGLSSSIVSDRDTAFTSLFWEELFRRQGVDLTMTDKPSLWVEWLPLAEYWFNTNYHTSTKLSPFEALYGYLPPRLIEFVPGLTSVAAVEDLLEHRQQVVVLLEHNLVAAQARMKQQADKHRSEREFKVGDWVFLRLQPFRQKSMRKKLGKLSPKFYGPYKVIQRVGMVAYKLELPKGACIHPVFHVSFLKAKLGKTITPISRIPPTDALEVLVQWEGEDPDDATWELLFKLQEDYPHLVVEGLLSLTDELKKKNTPQSWEGADPCNNWAGIVCNNSRVTSMDLSYNKDITGQLPSSIGDLKNLLNLNLIGCSFYGSIPDTIGNLRQLTTLALTNNKFSGSIPASIGHLSNLYWLDLAENQLDGPIPVSNGNTPGLDMLLHAKHFHLDQNKLLGEIPPQLFSSKMVLIHVLLNGNNLIGNIPDTLGLVQSLEVIRFDRNSLSGPVPLNLNNLVNVSQLFLSNNKLTGPIPNLTGMNFLNYVDMSNNSFDVSEVPPWFSALHSLTTLVLRNNQLNDTLDVGTTYSNQLQLIDLQNNSIENFVQTATGYNKTLMFPAPTVICAYPYSGTLVFKASSFSDLGDSSYYIKLQASLMNFFQSQKLPVDSVSLSNPMKDSYEYLEISLQVFPSGQDCFNQTEISRIGFMLSRQFFQPPPAFGPFNFMPGHVPYDYYVESKKSWSIGVIIGAAAGGTVLVLLLLLAGVYAFRQKRRAERASEKLNPFAHWDPNSGSGGVPQLKGARCFSFEELKKYTNKFSEANSIGSGGYGKVYRGTLPTGQLIAIKRAQKESMQGGLEFVNGYFLQLFSLLAVLPADILSPAKSLLSLVQKSAPETSALFPCPKSAPEISVLFSCPNSAPEISVLFSCLLQKSRYCSAPEISCSTTAPKIFVPTITVCYSLGRSASAISVQELWGYIDGSITKPTAGSTSSKWTTNNAKIKTWLMESVEASIAINLSPLQNAKDMWDFLARIYRVTNKARLYQLEKDLNSLSQGSKSIQEFYSTMMLLWNEMDMMDTDIAEAALTTIVKMRQSSRMRHFLMKLRPEFEPVRAAILNQGTKASLDDIIVDLLAEETRLNSLSTSDEPIDTALIATSYKGKGRALSSVQCHFCHEMGHVSKNCRKRNFCNYCKEKGHVLSQCSKRPQYNAHSLKAYSAVLPTPEDSKTTVSKPASKTTVSKPAIENSSTSAPAFSLSPEILQQVIQALHTSGLGKPISKTTWIFDSGASNHMTGNLHALEKVVPYHHHGKITIANGQALSIEKIGSLSIPLTDSTSLSLTDVLYVPTLSANLISVGQLVNKNCLVSFSPLGCLIQDLHTGKVIGRGHRKGELFVLDFGSTTTSPTCFLVPSINEINSANNSWRLWHCRLGHPHSLNSIFSSGVLDKLDHQYVFNKTCESCALAKAHTLPFSRSLNHASSAFDIVHSDVWGPPRVGSLTGKRYYVSFVDDWSRFTWIYFLHRKSEVMQVFKQFHAMVCTQFNKKIKILRSDSGGEYIPKEFKAFLASEGVVHQCSCTEQPQQNGVAERKHRHIQEMARALRLHANLPKVFWAEAANTAVFLINRLPTPLLDNVSPLEKLHGYPPKYNLLKIFGCTCYVLLPKTEYSKLDAKSVKCIFLGYSETQKGYRCYDWEAKKVRVSRNVIFFENTSFFPNSDMSTCTSSLNTTSSLSCFPNNLQPLLTYSRRVQHPPPMPPPSPTSTPGNVSPPPLTSPTPQLSLRRSSRIIRPPDRLSLFSALDPLSIPRSYKQATESAKWIQAMKDEMDALEANETWDIVPLPTSQPVVGSKWVYSVKLKSDGSLDRYKARLVAQGFSQEYGIDYDETFAPVAKMTTVRTLIAISAIRDWDIFQMDVKNAFLNGDLSETVYMRPPPGSSIASPHMVCKLRKALYGLKQAPRAWFAKLKSVLIGAGFRQSENDYSLFISSTPQGNVFILVYVDDILITGDDSQSIINLKNVLQHSFQMKDLGSASYFLGLEISHNSHGYFLSQQKYTQDLINLVGLSDDKQVDTPLEVNVKYSKNDGEPITDPTLYRRVVGSLVYLTILGDCTSPALHRIIRYLRSTSDLGLPYYKSALPQLQAYSDADYGGCPDTRRSTTGYCSFLGSSLLSWKSKKQPTVSKSSTEAEYRAMSAVCSEQMLVYEYIPNGTLKDSLSGTSTTTEIAFRKSGISLDWMRRLKLALGAARGLAYLHESANPPIIHRDIKSANILLDEHLNAKVADFGLSKPMGDDNKGHISTQVKGTMGYLDPEYYRSQQLTEKCDMAMDKTKVLYNLQEILDPAIGLQTSLKGLEKFVNLVMRCVEESGANRPAMGDVVKEIENIMQLAGLNPNAESSSTSASYEEVSKGNSGHPYSNEPFEYSGGFPTSKIELD</sequence>